<keyword evidence="3" id="KW-1134">Transmembrane beta strand</keyword>
<evidence type="ECO:0000256" key="2">
    <source>
        <dbReference type="ARBA" id="ARBA00008163"/>
    </source>
</evidence>
<evidence type="ECO:0000256" key="7">
    <source>
        <dbReference type="ARBA" id="ARBA00023237"/>
    </source>
</evidence>
<keyword evidence="5 8" id="KW-0732">Signal</keyword>
<comment type="caution">
    <text evidence="9">The sequence shown here is derived from an EMBL/GenBank/DDBJ whole genome shotgun (WGS) entry which is preliminary data.</text>
</comment>
<keyword evidence="7" id="KW-0998">Cell outer membrane</keyword>
<evidence type="ECO:0000256" key="8">
    <source>
        <dbReference type="SAM" id="SignalP"/>
    </source>
</evidence>
<accession>A0ABW5KEK2</accession>
<evidence type="ECO:0000256" key="4">
    <source>
        <dbReference type="ARBA" id="ARBA00022692"/>
    </source>
</evidence>
<evidence type="ECO:0000313" key="9">
    <source>
        <dbReference type="EMBL" id="MFD2546235.1"/>
    </source>
</evidence>
<feature type="non-terminal residue" evidence="9">
    <location>
        <position position="508"/>
    </location>
</feature>
<evidence type="ECO:0000256" key="5">
    <source>
        <dbReference type="ARBA" id="ARBA00022729"/>
    </source>
</evidence>
<dbReference type="EMBL" id="JBHULR010000001">
    <property type="protein sequence ID" value="MFD2546235.1"/>
    <property type="molecule type" value="Genomic_DNA"/>
</dbReference>
<evidence type="ECO:0000256" key="3">
    <source>
        <dbReference type="ARBA" id="ARBA00022452"/>
    </source>
</evidence>
<dbReference type="PANTHER" id="PTHR35093">
    <property type="entry name" value="OUTER MEMBRANE PROTEIN NMB0088-RELATED"/>
    <property type="match status" value="1"/>
</dbReference>
<gene>
    <name evidence="9" type="ORF">ACFSR5_01105</name>
</gene>
<comment type="subcellular location">
    <subcellularLocation>
        <location evidence="1">Cell outer membrane</location>
        <topology evidence="1">Multi-pass membrane protein</topology>
    </subcellularLocation>
</comment>
<comment type="similarity">
    <text evidence="2">Belongs to the OmpP1/FadL family.</text>
</comment>
<sequence length="508" mass="56348">MKLKNILLTSLCVSSFGATTIQAQTINEGFLFSQENNGGTARFKGLGNAKTALGGDISSITGNPAGLGFFGQSDISITASYNNAANEGSYFGSKVNKNKGRFGIDHAGTVFHFPKNEGYYGWQNFNVGLSYENTNSFNNHVRYEGTNPDNTIVSAYSDEIDITKNVAFADDLTRLKLIERFADAQQGYFPITNEMEDKQQVSDILTKGFSSRTAIAFGGNYNNKFYIGGTIGFSSFRYENSDQFSERGWTKNRATVLADNPGSTFADPDHENSKILDANYELFDENYIESEGAGIDFKVGAIFKPAVDWNIGATITSPTWYTIDRYAESTITADYYDNETASDSFFGADIFYQDQEFTYRVVTPWKFGVGLSKFFSRGLISADAEYINYGSTKIRTSGAIDPSWEEGWDADMKDTYQAVVNVRAGGEYLFTNAISGRLGFNYFGNPYKNADNKQYSGSMGLGIKLSHALYMDIAVVHLVNDYKASRYTIDETFWDSSNPIASIKHQRT</sequence>
<dbReference type="SUPFAM" id="SSF56935">
    <property type="entry name" value="Porins"/>
    <property type="match status" value="1"/>
</dbReference>
<evidence type="ECO:0000256" key="6">
    <source>
        <dbReference type="ARBA" id="ARBA00023136"/>
    </source>
</evidence>
<name>A0ABW5KEK2_9SPHI</name>
<organism evidence="9 10">
    <name type="scientific">Sphingobacterium suaedae</name>
    <dbReference type="NCBI Taxonomy" id="1686402"/>
    <lineage>
        <taxon>Bacteria</taxon>
        <taxon>Pseudomonadati</taxon>
        <taxon>Bacteroidota</taxon>
        <taxon>Sphingobacteriia</taxon>
        <taxon>Sphingobacteriales</taxon>
        <taxon>Sphingobacteriaceae</taxon>
        <taxon>Sphingobacterium</taxon>
    </lineage>
</organism>
<dbReference type="RefSeq" id="WP_380899827.1">
    <property type="nucleotide sequence ID" value="NZ_JBHULR010000001.1"/>
</dbReference>
<dbReference type="Proteomes" id="UP001597545">
    <property type="component" value="Unassembled WGS sequence"/>
</dbReference>
<proteinExistence type="inferred from homology"/>
<dbReference type="Gene3D" id="2.40.160.60">
    <property type="entry name" value="Outer membrane protein transport protein (OMPP1/FadL/TodX)"/>
    <property type="match status" value="1"/>
</dbReference>
<evidence type="ECO:0000256" key="1">
    <source>
        <dbReference type="ARBA" id="ARBA00004571"/>
    </source>
</evidence>
<dbReference type="InterPro" id="IPR005017">
    <property type="entry name" value="OMPP1/FadL/TodX"/>
</dbReference>
<protein>
    <submittedName>
        <fullName evidence="9">OmpP1/FadL family transporter</fullName>
    </submittedName>
</protein>
<keyword evidence="4" id="KW-0812">Transmembrane</keyword>
<evidence type="ECO:0000313" key="10">
    <source>
        <dbReference type="Proteomes" id="UP001597545"/>
    </source>
</evidence>
<feature type="chain" id="PRO_5045576496" evidence="8">
    <location>
        <begin position="24"/>
        <end position="508"/>
    </location>
</feature>
<feature type="signal peptide" evidence="8">
    <location>
        <begin position="1"/>
        <end position="23"/>
    </location>
</feature>
<keyword evidence="10" id="KW-1185">Reference proteome</keyword>
<reference evidence="10" key="1">
    <citation type="journal article" date="2019" name="Int. J. Syst. Evol. Microbiol.">
        <title>The Global Catalogue of Microorganisms (GCM) 10K type strain sequencing project: providing services to taxonomists for standard genome sequencing and annotation.</title>
        <authorList>
            <consortium name="The Broad Institute Genomics Platform"/>
            <consortium name="The Broad Institute Genome Sequencing Center for Infectious Disease"/>
            <person name="Wu L."/>
            <person name="Ma J."/>
        </authorList>
    </citation>
    <scope>NUCLEOTIDE SEQUENCE [LARGE SCALE GENOMIC DNA]</scope>
    <source>
        <strain evidence="10">KCTC 42662</strain>
    </source>
</reference>
<keyword evidence="6" id="KW-0472">Membrane</keyword>
<dbReference type="PANTHER" id="PTHR35093:SF8">
    <property type="entry name" value="OUTER MEMBRANE PROTEIN NMB0088-RELATED"/>
    <property type="match status" value="1"/>
</dbReference>